<evidence type="ECO:0000256" key="1">
    <source>
        <dbReference type="SAM" id="MobiDB-lite"/>
    </source>
</evidence>
<feature type="compositionally biased region" description="Basic and acidic residues" evidence="1">
    <location>
        <begin position="50"/>
        <end position="63"/>
    </location>
</feature>
<dbReference type="AlphaFoldDB" id="A0A8S9QCD0"/>
<feature type="compositionally biased region" description="Polar residues" evidence="1">
    <location>
        <begin position="114"/>
        <end position="131"/>
    </location>
</feature>
<evidence type="ECO:0000313" key="2">
    <source>
        <dbReference type="EMBL" id="KAF2562778.1"/>
    </source>
</evidence>
<feature type="compositionally biased region" description="Basic and acidic residues" evidence="1">
    <location>
        <begin position="1"/>
        <end position="11"/>
    </location>
</feature>
<reference evidence="2" key="1">
    <citation type="submission" date="2019-12" db="EMBL/GenBank/DDBJ databases">
        <title>Genome sequencing and annotation of Brassica cretica.</title>
        <authorList>
            <person name="Studholme D.J."/>
            <person name="Sarris P.F."/>
        </authorList>
    </citation>
    <scope>NUCLEOTIDE SEQUENCE</scope>
    <source>
        <strain evidence="3">PFS-001/15</strain>
        <strain evidence="2">PFS-102/07</strain>
        <tissue evidence="2">Leaf</tissue>
    </source>
</reference>
<organism evidence="4 5">
    <name type="scientific">Brassica cretica</name>
    <name type="common">Mustard</name>
    <dbReference type="NCBI Taxonomy" id="69181"/>
    <lineage>
        <taxon>Eukaryota</taxon>
        <taxon>Viridiplantae</taxon>
        <taxon>Streptophyta</taxon>
        <taxon>Embryophyta</taxon>
        <taxon>Tracheophyta</taxon>
        <taxon>Spermatophyta</taxon>
        <taxon>Magnoliopsida</taxon>
        <taxon>eudicotyledons</taxon>
        <taxon>Gunneridae</taxon>
        <taxon>Pentapetalae</taxon>
        <taxon>rosids</taxon>
        <taxon>malvids</taxon>
        <taxon>Brassicales</taxon>
        <taxon>Brassicaceae</taxon>
        <taxon>Brassiceae</taxon>
        <taxon>Brassica</taxon>
    </lineage>
</organism>
<proteinExistence type="predicted"/>
<dbReference type="EMBL" id="QGKY02001250">
    <property type="protein sequence ID" value="KAF2562778.1"/>
    <property type="molecule type" value="Genomic_DNA"/>
</dbReference>
<feature type="region of interest" description="Disordered" evidence="1">
    <location>
        <begin position="80"/>
        <end position="131"/>
    </location>
</feature>
<protein>
    <submittedName>
        <fullName evidence="4">Uncharacterized protein</fullName>
    </submittedName>
</protein>
<feature type="compositionally biased region" description="Polar residues" evidence="1">
    <location>
        <begin position="39"/>
        <end position="49"/>
    </location>
</feature>
<accession>A0A8S9QCD0</accession>
<reference evidence="4" key="2">
    <citation type="submission" date="2019-12" db="EMBL/GenBank/DDBJ databases">
        <title>Genome sequencing and annotation of Brassica cretica.</title>
        <authorList>
            <person name="Studholme D.J."/>
            <person name="Sarris P."/>
        </authorList>
    </citation>
    <scope>NUCLEOTIDE SEQUENCE</scope>
    <source>
        <strain evidence="4">PFS-109/04</strain>
        <tissue evidence="4">Leaf</tissue>
    </source>
</reference>
<dbReference type="EMBL" id="QGKX02001290">
    <property type="protein sequence ID" value="KAF3540289.1"/>
    <property type="molecule type" value="Genomic_DNA"/>
</dbReference>
<dbReference type="Proteomes" id="UP000712600">
    <property type="component" value="Unassembled WGS sequence"/>
</dbReference>
<evidence type="ECO:0000313" key="4">
    <source>
        <dbReference type="EMBL" id="KAF3540289.1"/>
    </source>
</evidence>
<sequence>MRQTSSEDKSQQHYKIVRSQRQTTLQTRIKDPAERAVTTHYSARETTPTSHEEEHRPATQGYEEHNLTIKLLWQDAKGARPLSVLESEPDNATSRPTEKQTRNYSEAIGDKGQHTLQPRHNSHEQQGQSNN</sequence>
<feature type="region of interest" description="Disordered" evidence="1">
    <location>
        <begin position="1"/>
        <end position="63"/>
    </location>
</feature>
<evidence type="ECO:0000313" key="3">
    <source>
        <dbReference type="EMBL" id="KAF2597565.1"/>
    </source>
</evidence>
<dbReference type="Proteomes" id="UP000712281">
    <property type="component" value="Unassembled WGS sequence"/>
</dbReference>
<gene>
    <name evidence="3" type="ORF">F2Q68_00011547</name>
    <name evidence="4" type="ORF">F2Q69_00024464</name>
    <name evidence="2" type="ORF">F2Q70_00018299</name>
</gene>
<dbReference type="EMBL" id="QGKW02000717">
    <property type="protein sequence ID" value="KAF2597565.1"/>
    <property type="molecule type" value="Genomic_DNA"/>
</dbReference>
<evidence type="ECO:0000313" key="5">
    <source>
        <dbReference type="Proteomes" id="UP000712600"/>
    </source>
</evidence>
<name>A0A8S9QCD0_BRACR</name>
<comment type="caution">
    <text evidence="4">The sequence shown here is derived from an EMBL/GenBank/DDBJ whole genome shotgun (WGS) entry which is preliminary data.</text>
</comment>